<dbReference type="PANTHER" id="PTHR11831:SF4">
    <property type="entry name" value="SMALL RIBOSOMAL SUBUNIT PROTEIN US4M"/>
    <property type="match status" value="1"/>
</dbReference>
<evidence type="ECO:0000256" key="5">
    <source>
        <dbReference type="ARBA" id="ARBA00023274"/>
    </source>
</evidence>
<evidence type="ECO:0000256" key="2">
    <source>
        <dbReference type="ARBA" id="ARBA00022730"/>
    </source>
</evidence>
<dbReference type="SUPFAM" id="SSF55174">
    <property type="entry name" value="Alpha-L RNA-binding motif"/>
    <property type="match status" value="1"/>
</dbReference>
<evidence type="ECO:0000313" key="12">
    <source>
        <dbReference type="Proteomes" id="UP000236000"/>
    </source>
</evidence>
<dbReference type="GO" id="GO:0015935">
    <property type="term" value="C:small ribosomal subunit"/>
    <property type="evidence" value="ECO:0007669"/>
    <property type="project" value="InterPro"/>
</dbReference>
<accession>A0A2N8HG70</accession>
<protein>
    <recommendedName>
        <fullName evidence="6 7">Small ribosomal subunit protein uS4</fullName>
    </recommendedName>
</protein>
<sequence>MARYTGPRDKVSRRFGVALFGSTKALEKRPFPPGQHGMRAGRKKKSDYGVMLAEKQKLRFQYGVLEGQFRKYYAEAARRRGITGDILLQLLELRLDNVVYRLGFSNTRAGARQLVSHGHITVNGKKTNIASYSCRPGDVIAVGGKASSQQLATRSLDLTQATVVPDWLECDRDKLTGKVARVPSKEEIAPIVNEQLIVEFYSR</sequence>
<evidence type="ECO:0000256" key="7">
    <source>
        <dbReference type="HAMAP-Rule" id="MF_01306"/>
    </source>
</evidence>
<dbReference type="InterPro" id="IPR005709">
    <property type="entry name" value="Ribosomal_uS4_bac-type"/>
</dbReference>
<dbReference type="PROSITE" id="PS50889">
    <property type="entry name" value="S4"/>
    <property type="match status" value="1"/>
</dbReference>
<name>A0A2N8HG70_9BACT</name>
<evidence type="ECO:0000256" key="3">
    <source>
        <dbReference type="ARBA" id="ARBA00022884"/>
    </source>
</evidence>
<evidence type="ECO:0000256" key="4">
    <source>
        <dbReference type="ARBA" id="ARBA00022980"/>
    </source>
</evidence>
<dbReference type="Proteomes" id="UP000236000">
    <property type="component" value="Unassembled WGS sequence"/>
</dbReference>
<dbReference type="NCBIfam" id="TIGR01017">
    <property type="entry name" value="rpsD_bact"/>
    <property type="match status" value="1"/>
</dbReference>
<comment type="caution">
    <text evidence="11">The sequence shown here is derived from an EMBL/GenBank/DDBJ whole genome shotgun (WGS) entry which is preliminary data.</text>
</comment>
<dbReference type="Pfam" id="PF00163">
    <property type="entry name" value="Ribosomal_S4"/>
    <property type="match status" value="1"/>
</dbReference>
<dbReference type="CDD" id="cd00165">
    <property type="entry name" value="S4"/>
    <property type="match status" value="1"/>
</dbReference>
<dbReference type="InterPro" id="IPR002942">
    <property type="entry name" value="S4_RNA-bd"/>
</dbReference>
<evidence type="ECO:0000313" key="11">
    <source>
        <dbReference type="EMBL" id="PNC19765.1"/>
    </source>
</evidence>
<dbReference type="InterPro" id="IPR001912">
    <property type="entry name" value="Ribosomal_uS4_N"/>
</dbReference>
<proteinExistence type="inferred from homology"/>
<dbReference type="EMBL" id="PJKA01000003">
    <property type="protein sequence ID" value="PNC19765.1"/>
    <property type="molecule type" value="Genomic_DNA"/>
</dbReference>
<dbReference type="OrthoDB" id="9803672at2"/>
<dbReference type="PANTHER" id="PTHR11831">
    <property type="entry name" value="30S 40S RIBOSOMAL PROTEIN"/>
    <property type="match status" value="1"/>
</dbReference>
<evidence type="ECO:0000259" key="9">
    <source>
        <dbReference type="SMART" id="SM00363"/>
    </source>
</evidence>
<dbReference type="GO" id="GO:0006412">
    <property type="term" value="P:translation"/>
    <property type="evidence" value="ECO:0007669"/>
    <property type="project" value="UniProtKB-UniRule"/>
</dbReference>
<dbReference type="GO" id="GO:0042274">
    <property type="term" value="P:ribosomal small subunit biogenesis"/>
    <property type="evidence" value="ECO:0007669"/>
    <property type="project" value="TreeGrafter"/>
</dbReference>
<dbReference type="Pfam" id="PF01479">
    <property type="entry name" value="S4"/>
    <property type="match status" value="1"/>
</dbReference>
<dbReference type="SMART" id="SM01390">
    <property type="entry name" value="Ribosomal_S4"/>
    <property type="match status" value="1"/>
</dbReference>
<evidence type="ECO:0000259" key="10">
    <source>
        <dbReference type="SMART" id="SM01390"/>
    </source>
</evidence>
<keyword evidence="2 7" id="KW-0699">rRNA-binding</keyword>
<dbReference type="InterPro" id="IPR022801">
    <property type="entry name" value="Ribosomal_uS4"/>
</dbReference>
<organism evidence="11 12">
    <name type="scientific">Akkermansia muciniphila</name>
    <dbReference type="NCBI Taxonomy" id="239935"/>
    <lineage>
        <taxon>Bacteria</taxon>
        <taxon>Pseudomonadati</taxon>
        <taxon>Verrucomicrobiota</taxon>
        <taxon>Verrucomicrobiia</taxon>
        <taxon>Verrucomicrobiales</taxon>
        <taxon>Akkermansiaceae</taxon>
        <taxon>Akkermansia</taxon>
    </lineage>
</organism>
<comment type="subunit">
    <text evidence="7">Part of the 30S ribosomal subunit. Contacts protein S5. The interaction surface between S4 and S5 is involved in control of translational fidelity.</text>
</comment>
<dbReference type="InterPro" id="IPR036986">
    <property type="entry name" value="S4_RNA-bd_sf"/>
</dbReference>
<evidence type="ECO:0000256" key="1">
    <source>
        <dbReference type="ARBA" id="ARBA00007465"/>
    </source>
</evidence>
<gene>
    <name evidence="7" type="primary">rpsD</name>
    <name evidence="11" type="ORF">CXU22_01780</name>
</gene>
<feature type="domain" description="Small ribosomal subunit protein uS4 N-terminal" evidence="10">
    <location>
        <begin position="3"/>
        <end position="92"/>
    </location>
</feature>
<dbReference type="InterPro" id="IPR018079">
    <property type="entry name" value="Ribosomal_uS4_CS"/>
</dbReference>
<comment type="function">
    <text evidence="7">With S5 and S12 plays an important role in translational accuracy.</text>
</comment>
<dbReference type="Gene3D" id="1.10.1050.10">
    <property type="entry name" value="Ribosomal Protein S4 Delta 41, Chain A, domain 1"/>
    <property type="match status" value="1"/>
</dbReference>
<dbReference type="RefSeq" id="WP_102711944.1">
    <property type="nucleotide sequence ID" value="NZ_CABMLK010000002.1"/>
</dbReference>
<dbReference type="GO" id="GO:0019843">
    <property type="term" value="F:rRNA binding"/>
    <property type="evidence" value="ECO:0007669"/>
    <property type="project" value="UniProtKB-UniRule"/>
</dbReference>
<dbReference type="HAMAP" id="MF_01306_B">
    <property type="entry name" value="Ribosomal_uS4_B"/>
    <property type="match status" value="1"/>
</dbReference>
<dbReference type="SMART" id="SM00363">
    <property type="entry name" value="S4"/>
    <property type="match status" value="1"/>
</dbReference>
<keyword evidence="3 7" id="KW-0694">RNA-binding</keyword>
<dbReference type="NCBIfam" id="NF003717">
    <property type="entry name" value="PRK05327.1"/>
    <property type="match status" value="1"/>
</dbReference>
<dbReference type="PROSITE" id="PS00632">
    <property type="entry name" value="RIBOSOMAL_S4"/>
    <property type="match status" value="1"/>
</dbReference>
<dbReference type="GO" id="GO:0003735">
    <property type="term" value="F:structural constituent of ribosome"/>
    <property type="evidence" value="ECO:0007669"/>
    <property type="project" value="InterPro"/>
</dbReference>
<dbReference type="FunFam" id="3.10.290.10:FF:000001">
    <property type="entry name" value="30S ribosomal protein S4"/>
    <property type="match status" value="1"/>
</dbReference>
<evidence type="ECO:0000256" key="6">
    <source>
        <dbReference type="ARBA" id="ARBA00035254"/>
    </source>
</evidence>
<keyword evidence="4 7" id="KW-0689">Ribosomal protein</keyword>
<keyword evidence="5 7" id="KW-0687">Ribonucleoprotein</keyword>
<comment type="function">
    <text evidence="7">One of the primary rRNA binding proteins, it binds directly to 16S rRNA where it nucleates assembly of the body of the 30S subunit.</text>
</comment>
<evidence type="ECO:0000256" key="8">
    <source>
        <dbReference type="RuleBase" id="RU003699"/>
    </source>
</evidence>
<dbReference type="AlphaFoldDB" id="A0A2N8HG70"/>
<feature type="domain" description="RNA-binding S4" evidence="9">
    <location>
        <begin position="93"/>
        <end position="152"/>
    </location>
</feature>
<dbReference type="Gene3D" id="3.10.290.10">
    <property type="entry name" value="RNA-binding S4 domain"/>
    <property type="match status" value="1"/>
</dbReference>
<reference evidence="11 12" key="1">
    <citation type="journal article" date="2017" name="BMC Genomics">
        <title>Genome sequencing of 39 Akkermansia muciniphila isolates reveals its population structure, genomic and functional diverisity, and global distribution in mammalian gut microbiotas.</title>
        <authorList>
            <person name="Guo X."/>
            <person name="Li S."/>
            <person name="Zhang J."/>
            <person name="Wu F."/>
            <person name="Li X."/>
            <person name="Wu D."/>
            <person name="Zhang M."/>
            <person name="Ou Z."/>
            <person name="Jie Z."/>
            <person name="Yan Q."/>
            <person name="Li P."/>
            <person name="Yi J."/>
            <person name="Peng Y."/>
        </authorList>
    </citation>
    <scope>NUCLEOTIDE SEQUENCE [LARGE SCALE GENOMIC DNA]</scope>
    <source>
        <strain evidence="11 12">GP24</strain>
    </source>
</reference>
<comment type="similarity">
    <text evidence="1 7 8">Belongs to the universal ribosomal protein uS4 family.</text>
</comment>